<evidence type="ECO:0000313" key="2">
    <source>
        <dbReference type="Proteomes" id="UP000403266"/>
    </source>
</evidence>
<name>A0A5N7MNC2_9HYPH</name>
<dbReference type="Proteomes" id="UP000403266">
    <property type="component" value="Unassembled WGS sequence"/>
</dbReference>
<organism evidence="1 2">
    <name type="scientific">Microvirga tunisiensis</name>
    <dbReference type="NCBI Taxonomy" id="2108360"/>
    <lineage>
        <taxon>Bacteria</taxon>
        <taxon>Pseudomonadati</taxon>
        <taxon>Pseudomonadota</taxon>
        <taxon>Alphaproteobacteria</taxon>
        <taxon>Hyphomicrobiales</taxon>
        <taxon>Methylobacteriaceae</taxon>
        <taxon>Microvirga</taxon>
    </lineage>
</organism>
<comment type="caution">
    <text evidence="1">The sequence shown here is derived from an EMBL/GenBank/DDBJ whole genome shotgun (WGS) entry which is preliminary data.</text>
</comment>
<dbReference type="AlphaFoldDB" id="A0A5N7MNC2"/>
<gene>
    <name evidence="1" type="ORF">FS320_26130</name>
</gene>
<keyword evidence="2" id="KW-1185">Reference proteome</keyword>
<evidence type="ECO:0000313" key="1">
    <source>
        <dbReference type="EMBL" id="MPR28531.1"/>
    </source>
</evidence>
<accession>A0A5N7MNC2</accession>
<dbReference type="RefSeq" id="WP_152714870.1">
    <property type="nucleotide sequence ID" value="NZ_VOSJ01000529.1"/>
</dbReference>
<proteinExistence type="predicted"/>
<reference evidence="1 2" key="1">
    <citation type="journal article" date="2019" name="Syst. Appl. Microbiol.">
        <title>Microvirga tunisiensis sp. nov., a root nodule symbiotic bacterium isolated from Lupinus micranthus and L. luteus grown in Northern Tunisia.</title>
        <authorList>
            <person name="Msaddak A."/>
            <person name="Rejili M."/>
            <person name="Duran D."/>
            <person name="Mars M."/>
            <person name="Palacios J.M."/>
            <person name="Ruiz-Argueso T."/>
            <person name="Rey L."/>
            <person name="Imperial J."/>
        </authorList>
    </citation>
    <scope>NUCLEOTIDE SEQUENCE [LARGE SCALE GENOMIC DNA]</scope>
    <source>
        <strain evidence="1 2">Lmie10</strain>
    </source>
</reference>
<sequence length="465" mass="52473">MKAFPIETEDESPDLQALVEQILTGRSITENNFPGNNYVGAIRFIEQALKYRFTQTINDRAQVEAVKHGDVDYYFERVEDYLTYILINVIHAKQMCLLRGITGEQADDCDPYRKLGFVGEPDASVLGTIPPELQQLLKDHADLPAEYSLKAFLNHSANRTGLLEVGNTDPAKTIDALMKRIDLNLLRTTLNDVVGSLTDLKEIGIWSLELRDIPLLQRQIAEFEDLQRKAAAASSNNPVKQLASLAGIAQRAVEAYQKSNIEGILRAGADLHQLITDHPELLRDYRPLIEELRRKLEDIRGQIDRRKVEIRASKVRSLLQLAKLTQNTQRNFAQAYRTFPDVLKRMLLDAARLSTSAASPDQYVTLRNAWAELASQTLSDQIYDRSVAGCGAGPVDFDLWLKEDRAAVHCLAFNWHDRDRFIFLKAHPISNQRVLLLKVPARTQIAARSTYLSFSANQIVVLDSP</sequence>
<dbReference type="EMBL" id="VOSK01000152">
    <property type="protein sequence ID" value="MPR28531.1"/>
    <property type="molecule type" value="Genomic_DNA"/>
</dbReference>
<protein>
    <submittedName>
        <fullName evidence="1">Uncharacterized protein</fullName>
    </submittedName>
</protein>